<feature type="transmembrane region" description="Helical" evidence="1">
    <location>
        <begin position="20"/>
        <end position="40"/>
    </location>
</feature>
<evidence type="ECO:0000313" key="3">
    <source>
        <dbReference type="Proteomes" id="UP000198990"/>
    </source>
</evidence>
<proteinExistence type="predicted"/>
<accession>A0A1H7TGA2</accession>
<name>A0A1H7TGA2_9FLAO</name>
<dbReference type="Proteomes" id="UP000198990">
    <property type="component" value="Unassembled WGS sequence"/>
</dbReference>
<gene>
    <name evidence="2" type="ORF">SAMN04488008_10625</name>
</gene>
<evidence type="ECO:0008006" key="4">
    <source>
        <dbReference type="Google" id="ProtNLM"/>
    </source>
</evidence>
<sequence length="49" mass="5248">MAVALNTSRVVLDVLGLEDFGVYSAVGGVVILFSFFNSAMSSATQRFFI</sequence>
<keyword evidence="1" id="KW-0472">Membrane</keyword>
<dbReference type="STRING" id="228957.SAMN04488008_10625"/>
<organism evidence="2 3">
    <name type="scientific">Maribacter orientalis</name>
    <dbReference type="NCBI Taxonomy" id="228957"/>
    <lineage>
        <taxon>Bacteria</taxon>
        <taxon>Pseudomonadati</taxon>
        <taxon>Bacteroidota</taxon>
        <taxon>Flavobacteriia</taxon>
        <taxon>Flavobacteriales</taxon>
        <taxon>Flavobacteriaceae</taxon>
        <taxon>Maribacter</taxon>
    </lineage>
</organism>
<keyword evidence="3" id="KW-1185">Reference proteome</keyword>
<dbReference type="AlphaFoldDB" id="A0A1H7TGA2"/>
<evidence type="ECO:0000256" key="1">
    <source>
        <dbReference type="SAM" id="Phobius"/>
    </source>
</evidence>
<evidence type="ECO:0000313" key="2">
    <source>
        <dbReference type="EMBL" id="SEL83851.1"/>
    </source>
</evidence>
<protein>
    <recommendedName>
        <fullName evidence="4">Polysaccharide biosynthesis protein</fullName>
    </recommendedName>
</protein>
<keyword evidence="1" id="KW-1133">Transmembrane helix</keyword>
<reference evidence="3" key="1">
    <citation type="submission" date="2016-10" db="EMBL/GenBank/DDBJ databases">
        <authorList>
            <person name="Varghese N."/>
            <person name="Submissions S."/>
        </authorList>
    </citation>
    <scope>NUCLEOTIDE SEQUENCE [LARGE SCALE GENOMIC DNA]</scope>
    <source>
        <strain evidence="3">DSM 16471</strain>
    </source>
</reference>
<keyword evidence="1" id="KW-0812">Transmembrane</keyword>
<dbReference type="EMBL" id="FNZN01000006">
    <property type="protein sequence ID" value="SEL83851.1"/>
    <property type="molecule type" value="Genomic_DNA"/>
</dbReference>
<dbReference type="RefSeq" id="WP_177170973.1">
    <property type="nucleotide sequence ID" value="NZ_FNZN01000006.1"/>
</dbReference>